<dbReference type="EMBL" id="CP133618">
    <property type="protein sequence ID" value="WMV37812.1"/>
    <property type="molecule type" value="Genomic_DNA"/>
</dbReference>
<feature type="compositionally biased region" description="Basic and acidic residues" evidence="1">
    <location>
        <begin position="119"/>
        <end position="131"/>
    </location>
</feature>
<evidence type="ECO:0000313" key="2">
    <source>
        <dbReference type="EMBL" id="WMV37812.1"/>
    </source>
</evidence>
<protein>
    <submittedName>
        <fullName evidence="2">Uncharacterized protein</fullName>
    </submittedName>
</protein>
<sequence length="166" mass="18449">MDISHLIKHAQQIEVEKLKERVGDSKSERTGGGNFSNSRFGGECRTNYWQRFSCKQSLNALTPKFNNYMVTNINPQGGNGVGCSISTYTMCGKNHDGKYVVGTDGFFGCGKSGHKVKDFPLQDNNNKDGRKAHSSGSSLGAPRQNIFYDLQIREDHEDYLNVVTSM</sequence>
<gene>
    <name evidence="2" type="ORF">MTR67_031197</name>
</gene>
<dbReference type="AlphaFoldDB" id="A0AAF0U225"/>
<dbReference type="Proteomes" id="UP001234989">
    <property type="component" value="Chromosome 7"/>
</dbReference>
<proteinExistence type="predicted"/>
<evidence type="ECO:0000256" key="1">
    <source>
        <dbReference type="SAM" id="MobiDB-lite"/>
    </source>
</evidence>
<name>A0AAF0U225_SOLVR</name>
<accession>A0AAF0U225</accession>
<organism evidence="2 3">
    <name type="scientific">Solanum verrucosum</name>
    <dbReference type="NCBI Taxonomy" id="315347"/>
    <lineage>
        <taxon>Eukaryota</taxon>
        <taxon>Viridiplantae</taxon>
        <taxon>Streptophyta</taxon>
        <taxon>Embryophyta</taxon>
        <taxon>Tracheophyta</taxon>
        <taxon>Spermatophyta</taxon>
        <taxon>Magnoliopsida</taxon>
        <taxon>eudicotyledons</taxon>
        <taxon>Gunneridae</taxon>
        <taxon>Pentapetalae</taxon>
        <taxon>asterids</taxon>
        <taxon>lamiids</taxon>
        <taxon>Solanales</taxon>
        <taxon>Solanaceae</taxon>
        <taxon>Solanoideae</taxon>
        <taxon>Solaneae</taxon>
        <taxon>Solanum</taxon>
    </lineage>
</organism>
<evidence type="ECO:0000313" key="3">
    <source>
        <dbReference type="Proteomes" id="UP001234989"/>
    </source>
</evidence>
<reference evidence="2" key="1">
    <citation type="submission" date="2023-08" db="EMBL/GenBank/DDBJ databases">
        <title>A de novo genome assembly of Solanum verrucosum Schlechtendal, a Mexican diploid species geographically isolated from the other diploid A-genome species in potato relatives.</title>
        <authorList>
            <person name="Hosaka K."/>
        </authorList>
    </citation>
    <scope>NUCLEOTIDE SEQUENCE</scope>
    <source>
        <tissue evidence="2">Young leaves</tissue>
    </source>
</reference>
<feature type="region of interest" description="Disordered" evidence="1">
    <location>
        <begin position="119"/>
        <end position="140"/>
    </location>
</feature>
<keyword evidence="3" id="KW-1185">Reference proteome</keyword>